<comment type="caution">
    <text evidence="3">The sequence shown here is derived from an EMBL/GenBank/DDBJ whole genome shotgun (WGS) entry which is preliminary data.</text>
</comment>
<reference evidence="3" key="1">
    <citation type="journal article" date="2022" name="Int. J. Syst. Evol. Microbiol.">
        <title>A novel species of lactic acid bacteria, Ligilactobacillus pabuli sp. nov., isolated from alfalfa silage.</title>
        <authorList>
            <person name="Tohno M."/>
            <person name="Tanizawa Y."/>
            <person name="Sawada H."/>
            <person name="Sakamoto M."/>
            <person name="Ohkuma M."/>
            <person name="Kobayashi H."/>
        </authorList>
    </citation>
    <scope>NUCLEOTIDE SEQUENCE</scope>
    <source>
        <strain evidence="3">AF129</strain>
    </source>
</reference>
<keyword evidence="4" id="KW-1185">Reference proteome</keyword>
<name>A0ABQ5JHV2_9LACO</name>
<sequence>MATLISCVGFTDPIRQNFYGPVMHIVKQLKPEKIVLFFSEGTLDQKEILLSEINGFSSGYKPEIVCDTNVIKNEDTFIFDKMFEELYQMVGNYFSEEENFILNLSSGTPAMETALFSINRILGLNVQAYQVKTPINDSNEEVKFVSADDKEINSKVEIVRKNDVQSRLINDDGEKFEKLLVKQNVKQFLQEYDYLSAFEIVSNSPILRLNKGLLQELRGIIDAIKYQKLLPEVQMQNYNVVQKKMLNAFLIFSLQSKREMTSEVIIRGRNLAEFICEQYLNSKYVGLIKYDDKNVPFLNEDTFPGVKEQLYKKNNRGSFLSFPMYQDILNILGEKKAGEALSKLALFDLRNRIAHNFPELDQRRINSLTRHNTRTGSYEIVNKMVDLMNFVFKVDDNWLRFFDDKNELIILRLG</sequence>
<evidence type="ECO:0008006" key="5">
    <source>
        <dbReference type="Google" id="ProtNLM"/>
    </source>
</evidence>
<evidence type="ECO:0000313" key="4">
    <source>
        <dbReference type="Proteomes" id="UP001055149"/>
    </source>
</evidence>
<dbReference type="InterPro" id="IPR053955">
    <property type="entry name" value="Csm6_CARF"/>
</dbReference>
<protein>
    <recommendedName>
        <fullName evidence="5">CRISPR-associated protein Csm6</fullName>
    </recommendedName>
</protein>
<feature type="domain" description="Csm6 CARF" evidence="2">
    <location>
        <begin position="71"/>
        <end position="163"/>
    </location>
</feature>
<feature type="domain" description="Csm6 HEPN" evidence="1">
    <location>
        <begin position="244"/>
        <end position="410"/>
    </location>
</feature>
<dbReference type="EMBL" id="BQXH01000002">
    <property type="protein sequence ID" value="GKS80580.1"/>
    <property type="molecule type" value="Genomic_DNA"/>
</dbReference>
<evidence type="ECO:0000259" key="1">
    <source>
        <dbReference type="Pfam" id="PF09659"/>
    </source>
</evidence>
<dbReference type="InterPro" id="IPR013489">
    <property type="entry name" value="CRISPR-assoc_prot_Csm6"/>
</dbReference>
<dbReference type="InterPro" id="IPR053941">
    <property type="entry name" value="Csm6_HEPN"/>
</dbReference>
<dbReference type="NCBIfam" id="TIGR02672">
    <property type="entry name" value="cas_csm6"/>
    <property type="match status" value="1"/>
</dbReference>
<evidence type="ECO:0000313" key="3">
    <source>
        <dbReference type="EMBL" id="GKS80580.1"/>
    </source>
</evidence>
<dbReference type="Pfam" id="PF22208">
    <property type="entry name" value="Cas_Csm6_CARF"/>
    <property type="match status" value="1"/>
</dbReference>
<dbReference type="Pfam" id="PF09659">
    <property type="entry name" value="Cas_Csm6_HEPN"/>
    <property type="match status" value="1"/>
</dbReference>
<gene>
    <name evidence="3" type="ORF">LPAF129_02650</name>
</gene>
<organism evidence="3 4">
    <name type="scientific">Ligilactobacillus pabuli</name>
    <dbReference type="NCBI Taxonomy" id="2886039"/>
    <lineage>
        <taxon>Bacteria</taxon>
        <taxon>Bacillati</taxon>
        <taxon>Bacillota</taxon>
        <taxon>Bacilli</taxon>
        <taxon>Lactobacillales</taxon>
        <taxon>Lactobacillaceae</taxon>
        <taxon>Ligilactobacillus</taxon>
    </lineage>
</organism>
<dbReference type="RefSeq" id="WP_244054262.1">
    <property type="nucleotide sequence ID" value="NZ_BQXH01000002.1"/>
</dbReference>
<proteinExistence type="predicted"/>
<evidence type="ECO:0000259" key="2">
    <source>
        <dbReference type="Pfam" id="PF22208"/>
    </source>
</evidence>
<dbReference type="Proteomes" id="UP001055149">
    <property type="component" value="Unassembled WGS sequence"/>
</dbReference>
<accession>A0ABQ5JHV2</accession>